<keyword evidence="2" id="KW-0863">Zinc-finger</keyword>
<evidence type="ECO:0000256" key="3">
    <source>
        <dbReference type="ARBA" id="ARBA00022833"/>
    </source>
</evidence>
<evidence type="ECO:0000256" key="2">
    <source>
        <dbReference type="ARBA" id="ARBA00022771"/>
    </source>
</evidence>
<evidence type="ECO:0000259" key="6">
    <source>
        <dbReference type="Pfam" id="PF01258"/>
    </source>
</evidence>
<dbReference type="InterPro" id="IPR000962">
    <property type="entry name" value="Znf_DskA_TraR"/>
</dbReference>
<dbReference type="AlphaFoldDB" id="C9YVQ5"/>
<accession>C9YVQ5</accession>
<dbReference type="STRING" id="680198.SCAB_6081"/>
<organism evidence="7 8">
    <name type="scientific">Streptomyces scabiei (strain 87.22)</name>
    <dbReference type="NCBI Taxonomy" id="680198"/>
    <lineage>
        <taxon>Bacteria</taxon>
        <taxon>Bacillati</taxon>
        <taxon>Actinomycetota</taxon>
        <taxon>Actinomycetes</taxon>
        <taxon>Kitasatosporales</taxon>
        <taxon>Streptomycetaceae</taxon>
        <taxon>Streptomyces</taxon>
    </lineage>
</organism>
<dbReference type="PANTHER" id="PTHR33823:SF4">
    <property type="entry name" value="GENERAL STRESS PROTEIN 16O"/>
    <property type="match status" value="1"/>
</dbReference>
<evidence type="ECO:0000256" key="5">
    <source>
        <dbReference type="SAM" id="MobiDB-lite"/>
    </source>
</evidence>
<dbReference type="SUPFAM" id="SSF57716">
    <property type="entry name" value="Glucocorticoid receptor-like (DNA-binding domain)"/>
    <property type="match status" value="1"/>
</dbReference>
<feature type="zinc finger region" description="dksA C4-type" evidence="4">
    <location>
        <begin position="103"/>
        <end position="127"/>
    </location>
</feature>
<dbReference type="PROSITE" id="PS51128">
    <property type="entry name" value="ZF_DKSA_2"/>
    <property type="match status" value="1"/>
</dbReference>
<evidence type="ECO:0000256" key="1">
    <source>
        <dbReference type="ARBA" id="ARBA00022723"/>
    </source>
</evidence>
<proteinExistence type="predicted"/>
<dbReference type="EMBL" id="FN554889">
    <property type="protein sequence ID" value="CBG67803.1"/>
    <property type="molecule type" value="Genomic_DNA"/>
</dbReference>
<dbReference type="GO" id="GO:0008270">
    <property type="term" value="F:zinc ion binding"/>
    <property type="evidence" value="ECO:0007669"/>
    <property type="project" value="UniProtKB-KW"/>
</dbReference>
<keyword evidence="3" id="KW-0862">Zinc</keyword>
<feature type="domain" description="Zinc finger DksA/TraR C4-type" evidence="6">
    <location>
        <begin position="99"/>
        <end position="130"/>
    </location>
</feature>
<gene>
    <name evidence="7" type="ordered locus">SCAB_6081</name>
</gene>
<evidence type="ECO:0000313" key="8">
    <source>
        <dbReference type="Proteomes" id="UP000001444"/>
    </source>
</evidence>
<dbReference type="KEGG" id="scb:SCAB_6081"/>
<dbReference type="Gene3D" id="1.20.120.910">
    <property type="entry name" value="DksA, coiled-coil domain"/>
    <property type="match status" value="1"/>
</dbReference>
<sequence length="132" mass="14735">MGFARRIGHGEVVPPSTVRKAGPAMSLDTPRTESRPGRLSAQEARQRLAHERDTRLTQLRALAEAGQEAGEQLMPGQRDTIERVLKEIDAAFVRVQEHTYGTCLGCSKPIPVERLEILPYTRFCVPCRRDAV</sequence>
<feature type="region of interest" description="Disordered" evidence="5">
    <location>
        <begin position="1"/>
        <end position="41"/>
    </location>
</feature>
<name>C9YVQ5_STRSW</name>
<keyword evidence="8" id="KW-1185">Reference proteome</keyword>
<dbReference type="eggNOG" id="COG1734">
    <property type="taxonomic scope" value="Bacteria"/>
</dbReference>
<dbReference type="Pfam" id="PF01258">
    <property type="entry name" value="zf-dskA_traR"/>
    <property type="match status" value="1"/>
</dbReference>
<reference evidence="7 8" key="1">
    <citation type="journal article" date="2010" name="Mol. Plant Microbe Interact.">
        <title>Streptomyces scabies 87-22 contains a coronafacic acid-like biosynthetic cluster that contributes to plant-microbe interactions.</title>
        <authorList>
            <person name="Bignell D.R."/>
            <person name="Seipke R.F."/>
            <person name="Huguet-Tapia J.C."/>
            <person name="Chambers A.H."/>
            <person name="Parry R.J."/>
            <person name="Loria R."/>
        </authorList>
    </citation>
    <scope>NUCLEOTIDE SEQUENCE [LARGE SCALE GENOMIC DNA]</scope>
    <source>
        <strain evidence="7 8">87.22</strain>
    </source>
</reference>
<dbReference type="HOGENOM" id="CLU_043144_3_4_11"/>
<dbReference type="PANTHER" id="PTHR33823">
    <property type="entry name" value="RNA POLYMERASE-BINDING TRANSCRIPTION FACTOR DKSA-RELATED"/>
    <property type="match status" value="1"/>
</dbReference>
<keyword evidence="1" id="KW-0479">Metal-binding</keyword>
<evidence type="ECO:0000313" key="7">
    <source>
        <dbReference type="EMBL" id="CBG67803.1"/>
    </source>
</evidence>
<dbReference type="Proteomes" id="UP000001444">
    <property type="component" value="Chromosome"/>
</dbReference>
<protein>
    <recommendedName>
        <fullName evidence="6">Zinc finger DksA/TraR C4-type domain-containing protein</fullName>
    </recommendedName>
</protein>
<evidence type="ECO:0000256" key="4">
    <source>
        <dbReference type="PROSITE-ProRule" id="PRU00510"/>
    </source>
</evidence>